<feature type="chain" id="PRO_5046798844" description="Tat pathway signal protein" evidence="1">
    <location>
        <begin position="31"/>
        <end position="171"/>
    </location>
</feature>
<keyword evidence="1" id="KW-0732">Signal</keyword>
<gene>
    <name evidence="2" type="ORF">K1J60_36870</name>
</gene>
<name>A0ABX8XZM4_9ACTN</name>
<sequence>MSIRRRVAAGALTGAVLAGGIAFTATPAAAAGCKTYSKTYYLSEAKVSTRIGQITTRVQICENGKGKITSSRAWSENSTTAPAKLLGWNLDYNKPYQSSKSSKIVKWAATGRAQTCLAGKIPVCSYAEDFKVTATYYSSKFVGPTPVPRGKVNFKPACTNKHCKLKFNKNK</sequence>
<dbReference type="Proteomes" id="UP000827138">
    <property type="component" value="Chromosome"/>
</dbReference>
<dbReference type="EMBL" id="CP080647">
    <property type="protein sequence ID" value="QYX81383.1"/>
    <property type="molecule type" value="Genomic_DNA"/>
</dbReference>
<proteinExistence type="predicted"/>
<accession>A0ABX8XZM4</accession>
<dbReference type="InterPro" id="IPR006311">
    <property type="entry name" value="TAT_signal"/>
</dbReference>
<keyword evidence="3" id="KW-1185">Reference proteome</keyword>
<evidence type="ECO:0000256" key="1">
    <source>
        <dbReference type="SAM" id="SignalP"/>
    </source>
</evidence>
<evidence type="ECO:0008006" key="4">
    <source>
        <dbReference type="Google" id="ProtNLM"/>
    </source>
</evidence>
<feature type="signal peptide" evidence="1">
    <location>
        <begin position="1"/>
        <end position="30"/>
    </location>
</feature>
<evidence type="ECO:0000313" key="2">
    <source>
        <dbReference type="EMBL" id="QYX81383.1"/>
    </source>
</evidence>
<dbReference type="RefSeq" id="WP_220649996.1">
    <property type="nucleotide sequence ID" value="NZ_CP080647.1"/>
</dbReference>
<protein>
    <recommendedName>
        <fullName evidence="4">Tat pathway signal protein</fullName>
    </recommendedName>
</protein>
<dbReference type="PROSITE" id="PS51318">
    <property type="entry name" value="TAT"/>
    <property type="match status" value="1"/>
</dbReference>
<reference evidence="2 3" key="1">
    <citation type="submission" date="2021-08" db="EMBL/GenBank/DDBJ databases">
        <authorList>
            <person name="Ping M."/>
        </authorList>
    </citation>
    <scope>NUCLEOTIDE SEQUENCE [LARGE SCALE GENOMIC DNA]</scope>
    <source>
        <strain evidence="2 3">MG28</strain>
    </source>
</reference>
<dbReference type="PROSITE" id="PS51257">
    <property type="entry name" value="PROKAR_LIPOPROTEIN"/>
    <property type="match status" value="1"/>
</dbReference>
<organism evidence="2 3">
    <name type="scientific">Streptomyces akebiae</name>
    <dbReference type="NCBI Taxonomy" id="2865673"/>
    <lineage>
        <taxon>Bacteria</taxon>
        <taxon>Bacillati</taxon>
        <taxon>Actinomycetota</taxon>
        <taxon>Actinomycetes</taxon>
        <taxon>Kitasatosporales</taxon>
        <taxon>Streptomycetaceae</taxon>
        <taxon>Streptomyces</taxon>
    </lineage>
</organism>
<evidence type="ECO:0000313" key="3">
    <source>
        <dbReference type="Proteomes" id="UP000827138"/>
    </source>
</evidence>